<dbReference type="AlphaFoldDB" id="A0ABD3TL16"/>
<dbReference type="Proteomes" id="UP001634394">
    <property type="component" value="Unassembled WGS sequence"/>
</dbReference>
<keyword evidence="2" id="KW-1185">Reference proteome</keyword>
<reference evidence="1 2" key="1">
    <citation type="submission" date="2024-11" db="EMBL/GenBank/DDBJ databases">
        <title>Chromosome-level genome assembly of the freshwater bivalve Anodonta woodiana.</title>
        <authorList>
            <person name="Chen X."/>
        </authorList>
    </citation>
    <scope>NUCLEOTIDE SEQUENCE [LARGE SCALE GENOMIC DNA]</scope>
    <source>
        <strain evidence="1">MN2024</strain>
        <tissue evidence="1">Gills</tissue>
    </source>
</reference>
<evidence type="ECO:0000313" key="1">
    <source>
        <dbReference type="EMBL" id="KAL3837055.1"/>
    </source>
</evidence>
<gene>
    <name evidence="1" type="ORF">ACJMK2_022442</name>
</gene>
<name>A0ABD3TL16_SINWO</name>
<accession>A0ABD3TL16</accession>
<comment type="caution">
    <text evidence="1">The sequence shown here is derived from an EMBL/GenBank/DDBJ whole genome shotgun (WGS) entry which is preliminary data.</text>
</comment>
<sequence length="258" mass="29618">MASMRGLQSLRQNLIKSFFRTEIRDFEEGRIIHAFREQWAQVIDLSSIEAKHRPNTPTLLAQIVASGVKNEDIDTFTHIGQGIFLIYPRGKAYLLPMGPRQIGDLRAIVKEPPPIMKNLGIKIIDVYVAHFPREIPIEHFTQGFEQCLQMKTLHLRRETFKAMANTNTGKIIVRIDARDASRIPEFFKIGGLLVQSWFCGCIHVRPCSSCQQIGHDKWKCNKQTHKAPSTKQQKSQNANINNHTAMYEQQRNNKQVIC</sequence>
<dbReference type="EMBL" id="JBJQND010000018">
    <property type="protein sequence ID" value="KAL3837055.1"/>
    <property type="molecule type" value="Genomic_DNA"/>
</dbReference>
<protein>
    <submittedName>
        <fullName evidence="1">Uncharacterized protein</fullName>
    </submittedName>
</protein>
<proteinExistence type="predicted"/>
<organism evidence="1 2">
    <name type="scientific">Sinanodonta woodiana</name>
    <name type="common">Chinese pond mussel</name>
    <name type="synonym">Anodonta woodiana</name>
    <dbReference type="NCBI Taxonomy" id="1069815"/>
    <lineage>
        <taxon>Eukaryota</taxon>
        <taxon>Metazoa</taxon>
        <taxon>Spiralia</taxon>
        <taxon>Lophotrochozoa</taxon>
        <taxon>Mollusca</taxon>
        <taxon>Bivalvia</taxon>
        <taxon>Autobranchia</taxon>
        <taxon>Heteroconchia</taxon>
        <taxon>Palaeoheterodonta</taxon>
        <taxon>Unionida</taxon>
        <taxon>Unionoidea</taxon>
        <taxon>Unionidae</taxon>
        <taxon>Unioninae</taxon>
        <taxon>Sinanodonta</taxon>
    </lineage>
</organism>
<evidence type="ECO:0000313" key="2">
    <source>
        <dbReference type="Proteomes" id="UP001634394"/>
    </source>
</evidence>